<dbReference type="EMBL" id="JNBR01000547">
    <property type="protein sequence ID" value="OQR91233.1"/>
    <property type="molecule type" value="Genomic_DNA"/>
</dbReference>
<comment type="caution">
    <text evidence="2">The sequence shown here is derived from an EMBL/GenBank/DDBJ whole genome shotgun (WGS) entry which is preliminary data.</text>
</comment>
<dbReference type="PROSITE" id="PS50005">
    <property type="entry name" value="TPR"/>
    <property type="match status" value="1"/>
</dbReference>
<dbReference type="InterPro" id="IPR019734">
    <property type="entry name" value="TPR_rpt"/>
</dbReference>
<dbReference type="Proteomes" id="UP000243579">
    <property type="component" value="Unassembled WGS sequence"/>
</dbReference>
<keyword evidence="1" id="KW-0802">TPR repeat</keyword>
<feature type="repeat" description="TPR" evidence="1">
    <location>
        <begin position="236"/>
        <end position="269"/>
    </location>
</feature>
<organism evidence="2 3">
    <name type="scientific">Achlya hypogyna</name>
    <name type="common">Oomycete</name>
    <name type="synonym">Protoachlya hypogyna</name>
    <dbReference type="NCBI Taxonomy" id="1202772"/>
    <lineage>
        <taxon>Eukaryota</taxon>
        <taxon>Sar</taxon>
        <taxon>Stramenopiles</taxon>
        <taxon>Oomycota</taxon>
        <taxon>Saprolegniomycetes</taxon>
        <taxon>Saprolegniales</taxon>
        <taxon>Achlyaceae</taxon>
        <taxon>Achlya</taxon>
    </lineage>
</organism>
<evidence type="ECO:0000313" key="3">
    <source>
        <dbReference type="Proteomes" id="UP000243579"/>
    </source>
</evidence>
<evidence type="ECO:0000256" key="1">
    <source>
        <dbReference type="PROSITE-ProRule" id="PRU00339"/>
    </source>
</evidence>
<evidence type="ECO:0000313" key="2">
    <source>
        <dbReference type="EMBL" id="OQR91233.1"/>
    </source>
</evidence>
<dbReference type="Gene3D" id="1.25.40.10">
    <property type="entry name" value="Tetratricopeptide repeat domain"/>
    <property type="match status" value="1"/>
</dbReference>
<protein>
    <submittedName>
        <fullName evidence="2">Uncharacterized protein</fullName>
    </submittedName>
</protein>
<dbReference type="Pfam" id="PF13414">
    <property type="entry name" value="TPR_11"/>
    <property type="match status" value="1"/>
</dbReference>
<dbReference type="AlphaFoldDB" id="A0A1V9YZY5"/>
<gene>
    <name evidence="2" type="ORF">ACHHYP_04856</name>
</gene>
<sequence>MVAVFPFVDATTRAKYISMRLPALCRARRAAGLRTAYQELVDHWRVRGPDGAWLPRRTQKALVAGIAVSLRTFSHAAYATLHYLSVQLLRDLIVHHNDVREFAVAMGAASSLRQLLAATSDLTSLYAFYVDVDALLGLRLATSRLLLTGGQPCSLAALVAATPKRDAGLPEHEGLAPTAHLVPLPANARSVTLHNWKQKLQFAYKCLACDSRLHVHEAVKIFRAIIALRPMDCDVASVHVNLGSVYMLEGELDAAMAEFVAALALDEEQWRAHYNLGLVLLRKGRVLEGKDHLQSAARLRPEHAKSAAIVAEINNALAMAAIEVVAAERERQAFANDVSVVVSFLQRPPTGVTPVRFEAAAAYVADATGIAVPVTVPLSTGWEGAMAAVLHRLYVFAALRRLHVNELLQQHCDHDHPHLIRVAALDELLRTTTGTSFSADERAEMELLFPKQTIIHALLQPNQATADVIAEVRRLGAAYLQLSYPRSRPVRPLSSWAMWLALPLLKWLTSLSSLKAKAPAIYAVLVALDLFTVIHLAKAQPTLKPQHLKPLDLADRGTVIYELFGLRKSVECAAGAVLQGAIRVLAAKAQRQQRRERVLCTKEDRNAHDRTLSRALEGQLRHAAAVRTVAEVVAALVDDAIDGIFALPPLPTLLPCIPLRTELRQRTNLAAAAIQRLQRHPGL</sequence>
<keyword evidence="3" id="KW-1185">Reference proteome</keyword>
<accession>A0A1V9YZY5</accession>
<proteinExistence type="predicted"/>
<dbReference type="SMART" id="SM00028">
    <property type="entry name" value="TPR"/>
    <property type="match status" value="2"/>
</dbReference>
<dbReference type="SUPFAM" id="SSF48452">
    <property type="entry name" value="TPR-like"/>
    <property type="match status" value="1"/>
</dbReference>
<reference evidence="2 3" key="1">
    <citation type="journal article" date="2014" name="Genome Biol. Evol.">
        <title>The secreted proteins of Achlya hypogyna and Thraustotheca clavata identify the ancestral oomycete secretome and reveal gene acquisitions by horizontal gene transfer.</title>
        <authorList>
            <person name="Misner I."/>
            <person name="Blouin N."/>
            <person name="Leonard G."/>
            <person name="Richards T.A."/>
            <person name="Lane C.E."/>
        </authorList>
    </citation>
    <scope>NUCLEOTIDE SEQUENCE [LARGE SCALE GENOMIC DNA]</scope>
    <source>
        <strain evidence="2 3">ATCC 48635</strain>
    </source>
</reference>
<name>A0A1V9YZY5_ACHHY</name>
<dbReference type="InterPro" id="IPR011990">
    <property type="entry name" value="TPR-like_helical_dom_sf"/>
</dbReference>
<dbReference type="OrthoDB" id="167168at2759"/>